<evidence type="ECO:0000259" key="1">
    <source>
        <dbReference type="PROSITE" id="PS50835"/>
    </source>
</evidence>
<dbReference type="Pfam" id="PF07686">
    <property type="entry name" value="V-set"/>
    <property type="match status" value="1"/>
</dbReference>
<dbReference type="Ensembl" id="ENSCCRT00000185479.1">
    <property type="protein sequence ID" value="ENSCCRP00000168216.1"/>
    <property type="gene ID" value="ENSCCRG00000040484.2"/>
</dbReference>
<reference evidence="2" key="2">
    <citation type="submission" date="2025-09" db="UniProtKB">
        <authorList>
            <consortium name="Ensembl"/>
        </authorList>
    </citation>
    <scope>IDENTIFICATION</scope>
</reference>
<dbReference type="Proteomes" id="UP001108240">
    <property type="component" value="Unplaced"/>
</dbReference>
<evidence type="ECO:0000313" key="3">
    <source>
        <dbReference type="Proteomes" id="UP001108240"/>
    </source>
</evidence>
<dbReference type="AlphaFoldDB" id="A0A9J8CQQ0"/>
<dbReference type="InterPro" id="IPR013783">
    <property type="entry name" value="Ig-like_fold"/>
</dbReference>
<evidence type="ECO:0000313" key="2">
    <source>
        <dbReference type="Ensembl" id="ENSCCRP00000168216.1"/>
    </source>
</evidence>
<dbReference type="PANTHER" id="PTHR11422:SF6">
    <property type="entry name" value="HEMICENTIN-1 ISOFORM X1"/>
    <property type="match status" value="1"/>
</dbReference>
<name>A0A9J8CQQ0_CYPCA</name>
<reference evidence="2" key="1">
    <citation type="submission" date="2025-08" db="UniProtKB">
        <authorList>
            <consortium name="Ensembl"/>
        </authorList>
    </citation>
    <scope>IDENTIFICATION</scope>
</reference>
<dbReference type="InterPro" id="IPR003598">
    <property type="entry name" value="Ig_sub2"/>
</dbReference>
<dbReference type="SUPFAM" id="SSF48726">
    <property type="entry name" value="Immunoglobulin"/>
    <property type="match status" value="4"/>
</dbReference>
<dbReference type="InterPro" id="IPR013106">
    <property type="entry name" value="Ig_V-set"/>
</dbReference>
<dbReference type="PANTHER" id="PTHR11422">
    <property type="entry name" value="T-CELL SURFACE GLYCOPROTEIN CD4"/>
    <property type="match status" value="1"/>
</dbReference>
<dbReference type="SMART" id="SM00409">
    <property type="entry name" value="IG"/>
    <property type="match status" value="5"/>
</dbReference>
<keyword evidence="3" id="KW-1185">Reference proteome</keyword>
<dbReference type="InterPro" id="IPR036179">
    <property type="entry name" value="Ig-like_dom_sf"/>
</dbReference>
<dbReference type="PROSITE" id="PS50835">
    <property type="entry name" value="IG_LIKE"/>
    <property type="match status" value="3"/>
</dbReference>
<protein>
    <submittedName>
        <fullName evidence="2">CD4-2 molecule, tandem duplicate 2</fullName>
    </submittedName>
</protein>
<sequence>MNKNKIVITPGFLKRNSFSLTIFFRKRNKMAICKILFFLLALCVWCGKCEVFYKRVGDEVSMKCGVDSNSDIDWKFNGESIFSITGKSGTRRKGSSHIAFKASASGDTLKVPRLETRDSGNYFCKQSGKHYTVRVVSAFVKPGPVLLQSSNAELHCDITGDPNTEVQWLRPPNGEEYKEKKQVIQLKSVTSKEAGQWTCLVKKDLKLIVALTVVGLQTTAVNASKGDNIELPCSLPQSVSQRVVGGRWKADHLPKVSFPTLTNTAGEGLHWNGNGLSKVNFTTGQLSTNFDVTLKNVQSSDEGTFVCTVEFDGGVSLSVETTLRVMDKPSGKTKPHSLCVWCGKCEVFYKRVGDEVSMKCGVDSNSNIDWKFNGESIFSITGKSGTRRKGSSHIAEKASTPGDILKVPRLETRDSGNYFCKQSGKHHTVRVVSAFVKPGPVLLQSSNAELHCDITGDPNTEVQWQRPPNGEEYKEKKQVIHLKSVTSEEAGQWTCLVEKKLKLIVTLTVVGWCLSVVVNQNELFFNYYYNVSHFMSVTFVWVSNRPPDHSC</sequence>
<feature type="domain" description="Ig-like" evidence="1">
    <location>
        <begin position="408"/>
        <end position="506"/>
    </location>
</feature>
<dbReference type="InterPro" id="IPR007110">
    <property type="entry name" value="Ig-like_dom"/>
</dbReference>
<feature type="domain" description="Ig-like" evidence="1">
    <location>
        <begin position="112"/>
        <end position="201"/>
    </location>
</feature>
<accession>A0A9J8CQQ0</accession>
<dbReference type="SMART" id="SM00408">
    <property type="entry name" value="IGc2"/>
    <property type="match status" value="4"/>
</dbReference>
<dbReference type="InterPro" id="IPR003599">
    <property type="entry name" value="Ig_sub"/>
</dbReference>
<proteinExistence type="predicted"/>
<dbReference type="GeneTree" id="ENSGT00510000054197"/>
<dbReference type="Gene3D" id="2.60.40.10">
    <property type="entry name" value="Immunoglobulins"/>
    <property type="match status" value="5"/>
</dbReference>
<feature type="domain" description="Ig-like" evidence="1">
    <location>
        <begin position="211"/>
        <end position="324"/>
    </location>
</feature>
<organism evidence="2 3">
    <name type="scientific">Cyprinus carpio carpio</name>
    <dbReference type="NCBI Taxonomy" id="630221"/>
    <lineage>
        <taxon>Eukaryota</taxon>
        <taxon>Metazoa</taxon>
        <taxon>Chordata</taxon>
        <taxon>Craniata</taxon>
        <taxon>Vertebrata</taxon>
        <taxon>Euteleostomi</taxon>
        <taxon>Actinopterygii</taxon>
        <taxon>Neopterygii</taxon>
        <taxon>Teleostei</taxon>
        <taxon>Ostariophysi</taxon>
        <taxon>Cypriniformes</taxon>
        <taxon>Cyprinidae</taxon>
        <taxon>Cyprininae</taxon>
        <taxon>Cyprinus</taxon>
    </lineage>
</organism>